<dbReference type="InterPro" id="IPR039171">
    <property type="entry name" value="Cwc2/Slt11"/>
</dbReference>
<keyword evidence="8" id="KW-0747">Spliceosome</keyword>
<comment type="similarity">
    <text evidence="3">Belongs to the SLT11 family.</text>
</comment>
<dbReference type="PROSITE" id="PS50103">
    <property type="entry name" value="ZF_C3H1"/>
    <property type="match status" value="1"/>
</dbReference>
<dbReference type="InterPro" id="IPR035979">
    <property type="entry name" value="RBD_domain_sf"/>
</dbReference>
<evidence type="ECO:0000259" key="18">
    <source>
        <dbReference type="PROSITE" id="PS50103"/>
    </source>
</evidence>
<dbReference type="Pfam" id="PF25584">
    <property type="entry name" value="zf-CCCH_RBM22"/>
    <property type="match status" value="1"/>
</dbReference>
<reference evidence="19 20" key="1">
    <citation type="journal article" date="2014" name="Genome Biol. Evol.">
        <title>The genome of the myxosporean Thelohanellus kitauei shows adaptations to nutrient acquisition within its fish host.</title>
        <authorList>
            <person name="Yang Y."/>
            <person name="Xiong J."/>
            <person name="Zhou Z."/>
            <person name="Huo F."/>
            <person name="Miao W."/>
            <person name="Ran C."/>
            <person name="Liu Y."/>
            <person name="Zhang J."/>
            <person name="Feng J."/>
            <person name="Wang M."/>
            <person name="Wang M."/>
            <person name="Wang L."/>
            <person name="Yao B."/>
        </authorList>
    </citation>
    <scope>NUCLEOTIDE SEQUENCE [LARGE SCALE GENOMIC DNA]</scope>
    <source>
        <strain evidence="19">Wuqing</strain>
    </source>
</reference>
<organism evidence="19 20">
    <name type="scientific">Thelohanellus kitauei</name>
    <name type="common">Myxosporean</name>
    <dbReference type="NCBI Taxonomy" id="669202"/>
    <lineage>
        <taxon>Eukaryota</taxon>
        <taxon>Metazoa</taxon>
        <taxon>Cnidaria</taxon>
        <taxon>Myxozoa</taxon>
        <taxon>Myxosporea</taxon>
        <taxon>Bivalvulida</taxon>
        <taxon>Platysporina</taxon>
        <taxon>Myxobolidae</taxon>
        <taxon>Thelohanellus</taxon>
    </lineage>
</organism>
<evidence type="ECO:0000256" key="11">
    <source>
        <dbReference type="ARBA" id="ARBA00022884"/>
    </source>
</evidence>
<dbReference type="SUPFAM" id="SSF90229">
    <property type="entry name" value="CCCH zinc finger"/>
    <property type="match status" value="1"/>
</dbReference>
<dbReference type="Pfam" id="PF21369">
    <property type="entry name" value="STL11_N"/>
    <property type="match status" value="1"/>
</dbReference>
<evidence type="ECO:0000256" key="1">
    <source>
        <dbReference type="ARBA" id="ARBA00004123"/>
    </source>
</evidence>
<dbReference type="PROSITE" id="PS50102">
    <property type="entry name" value="RRM"/>
    <property type="match status" value="1"/>
</dbReference>
<keyword evidence="13" id="KW-0539">Nucleus</keyword>
<keyword evidence="20" id="KW-1185">Reference proteome</keyword>
<dbReference type="PANTHER" id="PTHR14089:SF6">
    <property type="entry name" value="PRE-MRNA-SPLICING FACTOR RBM22"/>
    <property type="match status" value="1"/>
</dbReference>
<proteinExistence type="inferred from homology"/>
<evidence type="ECO:0000313" key="20">
    <source>
        <dbReference type="Proteomes" id="UP000031668"/>
    </source>
</evidence>
<evidence type="ECO:0000256" key="9">
    <source>
        <dbReference type="ARBA" id="ARBA00022771"/>
    </source>
</evidence>
<dbReference type="GO" id="GO:0036002">
    <property type="term" value="F:pre-mRNA binding"/>
    <property type="evidence" value="ECO:0007669"/>
    <property type="project" value="TreeGrafter"/>
</dbReference>
<dbReference type="AlphaFoldDB" id="A0A0C2MPN6"/>
<keyword evidence="6" id="KW-0507">mRNA processing</keyword>
<evidence type="ECO:0000256" key="12">
    <source>
        <dbReference type="ARBA" id="ARBA00023187"/>
    </source>
</evidence>
<dbReference type="Pfam" id="PF00076">
    <property type="entry name" value="RRM_1"/>
    <property type="match status" value="1"/>
</dbReference>
<dbReference type="InterPro" id="IPR012677">
    <property type="entry name" value="Nucleotide-bd_a/b_plait_sf"/>
</dbReference>
<feature type="zinc finger region" description="C3H1-type" evidence="16">
    <location>
        <begin position="160"/>
        <end position="187"/>
    </location>
</feature>
<dbReference type="Gene3D" id="4.10.1000.10">
    <property type="entry name" value="Zinc finger, CCCH-type"/>
    <property type="match status" value="1"/>
</dbReference>
<keyword evidence="9 16" id="KW-0863">Zinc-finger</keyword>
<feature type="domain" description="RRM" evidence="17">
    <location>
        <begin position="233"/>
        <end position="306"/>
    </location>
</feature>
<dbReference type="GO" id="GO:0071006">
    <property type="term" value="C:U2-type catalytic step 1 spliceosome"/>
    <property type="evidence" value="ECO:0007669"/>
    <property type="project" value="TreeGrafter"/>
</dbReference>
<evidence type="ECO:0000256" key="3">
    <source>
        <dbReference type="ARBA" id="ARBA00007781"/>
    </source>
</evidence>
<evidence type="ECO:0000256" key="15">
    <source>
        <dbReference type="PROSITE-ProRule" id="PRU00176"/>
    </source>
</evidence>
<evidence type="ECO:0000256" key="6">
    <source>
        <dbReference type="ARBA" id="ARBA00022664"/>
    </source>
</evidence>
<dbReference type="OrthoDB" id="10259600at2759"/>
<comment type="subcellular location">
    <subcellularLocation>
        <location evidence="2">Cytoplasm</location>
    </subcellularLocation>
    <subcellularLocation>
        <location evidence="1">Nucleus</location>
    </subcellularLocation>
</comment>
<keyword evidence="11 15" id="KW-0694">RNA-binding</keyword>
<dbReference type="GO" id="GO:0071007">
    <property type="term" value="C:U2-type catalytic step 2 spliceosome"/>
    <property type="evidence" value="ECO:0007669"/>
    <property type="project" value="TreeGrafter"/>
</dbReference>
<protein>
    <recommendedName>
        <fullName evidence="4">Pre-mRNA-splicing factor RBM22</fullName>
    </recommendedName>
    <alternativeName>
        <fullName evidence="14">RNA-binding motif protein 22</fullName>
    </alternativeName>
</protein>
<accession>A0A0C2MPN6</accession>
<name>A0A0C2MPN6_THEKT</name>
<dbReference type="FunFam" id="4.10.1000.10:FF:000006">
    <property type="entry name" value="Putative pre-mrna-splicing factor rbm22"/>
    <property type="match status" value="1"/>
</dbReference>
<evidence type="ECO:0000256" key="7">
    <source>
        <dbReference type="ARBA" id="ARBA00022723"/>
    </source>
</evidence>
<dbReference type="InterPro" id="IPR000571">
    <property type="entry name" value="Znf_CCCH"/>
</dbReference>
<dbReference type="GO" id="GO:0017070">
    <property type="term" value="F:U6 snRNA binding"/>
    <property type="evidence" value="ECO:0007669"/>
    <property type="project" value="TreeGrafter"/>
</dbReference>
<keyword evidence="7 16" id="KW-0479">Metal-binding</keyword>
<dbReference type="InterPro" id="IPR000504">
    <property type="entry name" value="RRM_dom"/>
</dbReference>
<evidence type="ECO:0000259" key="17">
    <source>
        <dbReference type="PROSITE" id="PS50102"/>
    </source>
</evidence>
<evidence type="ECO:0000256" key="2">
    <source>
        <dbReference type="ARBA" id="ARBA00004496"/>
    </source>
</evidence>
<feature type="domain" description="C3H1-type" evidence="18">
    <location>
        <begin position="160"/>
        <end position="187"/>
    </location>
</feature>
<dbReference type="GO" id="GO:0008380">
    <property type="term" value="P:RNA splicing"/>
    <property type="evidence" value="ECO:0007669"/>
    <property type="project" value="UniProtKB-KW"/>
</dbReference>
<dbReference type="GO" id="GO:0008270">
    <property type="term" value="F:zinc ion binding"/>
    <property type="evidence" value="ECO:0007669"/>
    <property type="project" value="UniProtKB-KW"/>
</dbReference>
<comment type="caution">
    <text evidence="19">The sequence shown here is derived from an EMBL/GenBank/DDBJ whole genome shotgun (WGS) entry which is preliminary data.</text>
</comment>
<evidence type="ECO:0000256" key="5">
    <source>
        <dbReference type="ARBA" id="ARBA00022490"/>
    </source>
</evidence>
<evidence type="ECO:0000256" key="4">
    <source>
        <dbReference type="ARBA" id="ARBA00020031"/>
    </source>
</evidence>
<dbReference type="EMBL" id="JWZT01003554">
    <property type="protein sequence ID" value="KII66315.1"/>
    <property type="molecule type" value="Genomic_DNA"/>
</dbReference>
<dbReference type="OMA" id="SGDNRMP"/>
<dbReference type="SMART" id="SM00360">
    <property type="entry name" value="RRM"/>
    <property type="match status" value="1"/>
</dbReference>
<evidence type="ECO:0000256" key="10">
    <source>
        <dbReference type="ARBA" id="ARBA00022833"/>
    </source>
</evidence>
<evidence type="ECO:0000256" key="13">
    <source>
        <dbReference type="ARBA" id="ARBA00023242"/>
    </source>
</evidence>
<dbReference type="SMART" id="SM00356">
    <property type="entry name" value="ZnF_C3H1"/>
    <property type="match status" value="1"/>
</dbReference>
<dbReference type="InterPro" id="IPR036855">
    <property type="entry name" value="Znf_CCCH_sf"/>
</dbReference>
<dbReference type="InterPro" id="IPR057674">
    <property type="entry name" value="Znf-CCCH_RBM22"/>
</dbReference>
<dbReference type="GO" id="GO:0006397">
    <property type="term" value="P:mRNA processing"/>
    <property type="evidence" value="ECO:0007669"/>
    <property type="project" value="UniProtKB-KW"/>
</dbReference>
<dbReference type="Proteomes" id="UP000031668">
    <property type="component" value="Unassembled WGS sequence"/>
</dbReference>
<evidence type="ECO:0000256" key="16">
    <source>
        <dbReference type="PROSITE-ProRule" id="PRU00723"/>
    </source>
</evidence>
<keyword evidence="10 16" id="KW-0862">Zinc</keyword>
<dbReference type="InterPro" id="IPR048995">
    <property type="entry name" value="STL11/RBM22-like_N"/>
</dbReference>
<dbReference type="FunFam" id="3.30.70.330:FF:000476">
    <property type="entry name" value="Zinc finger CCCH domain-containing protein 4"/>
    <property type="match status" value="1"/>
</dbReference>
<dbReference type="PANTHER" id="PTHR14089">
    <property type="entry name" value="PRE-MRNA-SPLICING FACTOR RBM22"/>
    <property type="match status" value="1"/>
</dbReference>
<evidence type="ECO:0000256" key="8">
    <source>
        <dbReference type="ARBA" id="ARBA00022728"/>
    </source>
</evidence>
<evidence type="ECO:0000256" key="14">
    <source>
        <dbReference type="ARBA" id="ARBA00030793"/>
    </source>
</evidence>
<evidence type="ECO:0000313" key="19">
    <source>
        <dbReference type="EMBL" id="KII66315.1"/>
    </source>
</evidence>
<keyword evidence="5" id="KW-0963">Cytoplasm</keyword>
<dbReference type="GO" id="GO:0000974">
    <property type="term" value="C:Prp19 complex"/>
    <property type="evidence" value="ECO:0007669"/>
    <property type="project" value="TreeGrafter"/>
</dbReference>
<dbReference type="SUPFAM" id="SSF54928">
    <property type="entry name" value="RNA-binding domain, RBD"/>
    <property type="match status" value="1"/>
</dbReference>
<sequence>MNVPRTNSKYNHQHWEDSEFPILCQTCYGKNPYIRMLKDKFGSECKVCQRPFTTFKWLPGPKMRYKKTEICQLCAKLKHVCQTCVFDLDYGLPTQVRDTVMSIKESVPQGEVNKEYYRDVMERKLVGTDGTQELGAMKSKTLANNPILKRLQRQFPYYERNRPHLCSFWVKGECKRGEECPFRHEMPTDPNDPLSSQNIRDRYHGSNDPVANKILKKLNETTVLETPIDGSITTLYIGGVDATITKKDLENYFYQFGEVKDVNIVLKSACAFVTFNNRVSAEMAAEGSHNQLSINGVKLKVDWAIPQGTNEPGKAGGVPLIPVPKIPQEFPYPIPTESSVEIKSSDESLALAKMKKGVHYPSQDPYRLGRKNVDEQP</sequence>
<gene>
    <name evidence="19" type="ORF">RF11_15413</name>
</gene>
<keyword evidence="12" id="KW-0508">mRNA splicing</keyword>
<dbReference type="Gene3D" id="3.30.70.330">
    <property type="match status" value="1"/>
</dbReference>